<dbReference type="EMBL" id="JAPFFI010000006">
    <property type="protein sequence ID" value="KAJ6391693.1"/>
    <property type="molecule type" value="Genomic_DNA"/>
</dbReference>
<evidence type="ECO:0000256" key="8">
    <source>
        <dbReference type="SAM" id="Phobius"/>
    </source>
</evidence>
<comment type="similarity">
    <text evidence="2">Belongs to the NRAMP (TC 2.A.55) family.</text>
</comment>
<evidence type="ECO:0000256" key="3">
    <source>
        <dbReference type="ARBA" id="ARBA00022448"/>
    </source>
</evidence>
<dbReference type="NCBIfam" id="NF037982">
    <property type="entry name" value="Nramp_1"/>
    <property type="match status" value="1"/>
</dbReference>
<reference evidence="9" key="2">
    <citation type="journal article" date="2023" name="Int. J. Mol. Sci.">
        <title>De Novo Assembly and Annotation of 11 Diverse Shrub Willow (Salix) Genomes Reveals Novel Gene Organization in Sex-Linked Regions.</title>
        <authorList>
            <person name="Hyden B."/>
            <person name="Feng K."/>
            <person name="Yates T.B."/>
            <person name="Jawdy S."/>
            <person name="Cereghino C."/>
            <person name="Smart L.B."/>
            <person name="Muchero W."/>
        </authorList>
    </citation>
    <scope>NUCLEOTIDE SEQUENCE</scope>
    <source>
        <tissue evidence="9">Shoot tip</tissue>
    </source>
</reference>
<feature type="transmembrane region" description="Helical" evidence="8">
    <location>
        <begin position="411"/>
        <end position="431"/>
    </location>
</feature>
<proteinExistence type="inferred from homology"/>
<feature type="transmembrane region" description="Helical" evidence="8">
    <location>
        <begin position="85"/>
        <end position="107"/>
    </location>
</feature>
<organism evidence="9 10">
    <name type="scientific">Salix suchowensis</name>
    <dbReference type="NCBI Taxonomy" id="1278906"/>
    <lineage>
        <taxon>Eukaryota</taxon>
        <taxon>Viridiplantae</taxon>
        <taxon>Streptophyta</taxon>
        <taxon>Embryophyta</taxon>
        <taxon>Tracheophyta</taxon>
        <taxon>Spermatophyta</taxon>
        <taxon>Magnoliopsida</taxon>
        <taxon>eudicotyledons</taxon>
        <taxon>Gunneridae</taxon>
        <taxon>Pentapetalae</taxon>
        <taxon>rosids</taxon>
        <taxon>fabids</taxon>
        <taxon>Malpighiales</taxon>
        <taxon>Salicaceae</taxon>
        <taxon>Saliceae</taxon>
        <taxon>Salix</taxon>
    </lineage>
</organism>
<keyword evidence="7 8" id="KW-0472">Membrane</keyword>
<accession>A0ABQ9BWW7</accession>
<evidence type="ECO:0000256" key="2">
    <source>
        <dbReference type="ARBA" id="ARBA00009965"/>
    </source>
</evidence>
<keyword evidence="5 8" id="KW-1133">Transmembrane helix</keyword>
<evidence type="ECO:0000256" key="1">
    <source>
        <dbReference type="ARBA" id="ARBA00004141"/>
    </source>
</evidence>
<feature type="transmembrane region" description="Helical" evidence="8">
    <location>
        <begin position="462"/>
        <end position="486"/>
    </location>
</feature>
<sequence length="579" mass="62692">MASLQQEQQLCEIAPTSRGNSKRIAALNLDGQSPPSIDDHGQQKPGLRKFLSYVGPGFLVSLAYLDPGNLETDLQAGANHGYELLWVILMGLIFALIIQSLAANLGVSTGRHLAELCKVEYPKYVKLCLWLLAELAVIAADIPEVIGTAFALNILFHIPVWAGVLMTGLSTLLLLVSESMSITADSIIRQLLHDGIRKLELLISVLVFTMAACFFGELSYVKPPASGVLKGMFIPKLSGQGATGDAIALLGALVMPHNLFLHSALVLSRKVPNSVRGINDACRYFLIESGFALFVAFLINVSIVSVSGTVCLAKNLSPEDAARCDDLTLKGASFLLKNVLGKSSSIVYSIALLASGQSSTITGTYAGQYIMQGFLDLKMRKWLRNLLTRSVAILPSLIVSIIGGQSGASRLIIIASMILSFELPFALIPLLKFSSSNTKMGPHKNSIYFVVEFATAAPDTPLFTCLQIIVISWTLGFMIIAINVYYLSTGFVGWLTTNNLPKVGNVIIGIVVFPFMAIYISSIIYLTFRKDTAVTYIDPVTNDPNLEAKMESGQGKSSQEMVFDQVPYREDLADIPLPK</sequence>
<feature type="transmembrane region" description="Helical" evidence="8">
    <location>
        <begin position="50"/>
        <end position="65"/>
    </location>
</feature>
<dbReference type="PRINTS" id="PR00447">
    <property type="entry name" value="NATRESASSCMP"/>
</dbReference>
<name>A0ABQ9BWW7_9ROSI</name>
<dbReference type="PANTHER" id="PTHR11706">
    <property type="entry name" value="SOLUTE CARRIER PROTEIN FAMILY 11 MEMBER"/>
    <property type="match status" value="1"/>
</dbReference>
<keyword evidence="3" id="KW-0813">Transport</keyword>
<evidence type="ECO:0000313" key="10">
    <source>
        <dbReference type="Proteomes" id="UP001141253"/>
    </source>
</evidence>
<reference evidence="9" key="1">
    <citation type="submission" date="2022-10" db="EMBL/GenBank/DDBJ databases">
        <authorList>
            <person name="Hyden B.L."/>
            <person name="Feng K."/>
            <person name="Yates T."/>
            <person name="Jawdy S."/>
            <person name="Smart L.B."/>
            <person name="Muchero W."/>
        </authorList>
    </citation>
    <scope>NUCLEOTIDE SEQUENCE</scope>
    <source>
        <tissue evidence="9">Shoot tip</tissue>
    </source>
</reference>
<dbReference type="PANTHER" id="PTHR11706:SF77">
    <property type="entry name" value="METAL TRANSPORTER NRAMP5"/>
    <property type="match status" value="1"/>
</dbReference>
<feature type="transmembrane region" description="Helical" evidence="8">
    <location>
        <begin position="127"/>
        <end position="152"/>
    </location>
</feature>
<dbReference type="HAMAP" id="MF_00221">
    <property type="entry name" value="NRAMP"/>
    <property type="match status" value="1"/>
</dbReference>
<dbReference type="Proteomes" id="UP001141253">
    <property type="component" value="Chromosome 2"/>
</dbReference>
<evidence type="ECO:0000256" key="4">
    <source>
        <dbReference type="ARBA" id="ARBA00022692"/>
    </source>
</evidence>
<feature type="transmembrane region" description="Helical" evidence="8">
    <location>
        <begin position="158"/>
        <end position="178"/>
    </location>
</feature>
<feature type="transmembrane region" description="Helical" evidence="8">
    <location>
        <begin position="241"/>
        <end position="261"/>
    </location>
</feature>
<protein>
    <submittedName>
        <fullName evidence="9">Uncharacterized protein</fullName>
    </submittedName>
</protein>
<dbReference type="Pfam" id="PF01566">
    <property type="entry name" value="Nramp"/>
    <property type="match status" value="1"/>
</dbReference>
<gene>
    <name evidence="9" type="ORF">OIU77_025623</name>
</gene>
<feature type="transmembrane region" description="Helical" evidence="8">
    <location>
        <begin position="346"/>
        <end position="366"/>
    </location>
</feature>
<feature type="transmembrane region" description="Helical" evidence="8">
    <location>
        <begin position="282"/>
        <end position="306"/>
    </location>
</feature>
<feature type="transmembrane region" description="Helical" evidence="8">
    <location>
        <begin position="386"/>
        <end position="405"/>
    </location>
</feature>
<feature type="transmembrane region" description="Helical" evidence="8">
    <location>
        <begin position="506"/>
        <end position="528"/>
    </location>
</feature>
<keyword evidence="6" id="KW-0406">Ion transport</keyword>
<comment type="caution">
    <text evidence="9">The sequence shown here is derived from an EMBL/GenBank/DDBJ whole genome shotgun (WGS) entry which is preliminary data.</text>
</comment>
<comment type="subcellular location">
    <subcellularLocation>
        <location evidence="1">Membrane</location>
        <topology evidence="1">Multi-pass membrane protein</topology>
    </subcellularLocation>
</comment>
<evidence type="ECO:0000256" key="6">
    <source>
        <dbReference type="ARBA" id="ARBA00023065"/>
    </source>
</evidence>
<dbReference type="InterPro" id="IPR001046">
    <property type="entry name" value="NRAMP_fam"/>
</dbReference>
<feature type="transmembrane region" description="Helical" evidence="8">
    <location>
        <begin position="199"/>
        <end position="221"/>
    </location>
</feature>
<evidence type="ECO:0000256" key="5">
    <source>
        <dbReference type="ARBA" id="ARBA00022989"/>
    </source>
</evidence>
<keyword evidence="10" id="KW-1185">Reference proteome</keyword>
<keyword evidence="4 8" id="KW-0812">Transmembrane</keyword>
<evidence type="ECO:0000256" key="7">
    <source>
        <dbReference type="ARBA" id="ARBA00023136"/>
    </source>
</evidence>
<evidence type="ECO:0000313" key="9">
    <source>
        <dbReference type="EMBL" id="KAJ6391693.1"/>
    </source>
</evidence>
<dbReference type="NCBIfam" id="TIGR01197">
    <property type="entry name" value="nramp"/>
    <property type="match status" value="1"/>
</dbReference>